<accession>X1SSE0</accession>
<proteinExistence type="predicted"/>
<gene>
    <name evidence="1" type="ORF">S12H4_16942</name>
</gene>
<protein>
    <submittedName>
        <fullName evidence="1">Uncharacterized protein</fullName>
    </submittedName>
</protein>
<dbReference type="AlphaFoldDB" id="X1SSE0"/>
<sequence length="57" mass="6868">MRVTIELTEDESRKIMDLAAFYQQTLFKLMEQNPELVELEKTRLEIINKILIKTERN</sequence>
<reference evidence="1" key="1">
    <citation type="journal article" date="2014" name="Front. Microbiol.">
        <title>High frequency of phylogenetically diverse reductive dehalogenase-homologous genes in deep subseafloor sedimentary metagenomes.</title>
        <authorList>
            <person name="Kawai M."/>
            <person name="Futagami T."/>
            <person name="Toyoda A."/>
            <person name="Takaki Y."/>
            <person name="Nishi S."/>
            <person name="Hori S."/>
            <person name="Arai W."/>
            <person name="Tsubouchi T."/>
            <person name="Morono Y."/>
            <person name="Uchiyama I."/>
            <person name="Ito T."/>
            <person name="Fujiyama A."/>
            <person name="Inagaki F."/>
            <person name="Takami H."/>
        </authorList>
    </citation>
    <scope>NUCLEOTIDE SEQUENCE</scope>
    <source>
        <strain evidence="1">Expedition CK06-06</strain>
    </source>
</reference>
<name>X1SSE0_9ZZZZ</name>
<evidence type="ECO:0000313" key="1">
    <source>
        <dbReference type="EMBL" id="GAI82036.1"/>
    </source>
</evidence>
<organism evidence="1">
    <name type="scientific">marine sediment metagenome</name>
    <dbReference type="NCBI Taxonomy" id="412755"/>
    <lineage>
        <taxon>unclassified sequences</taxon>
        <taxon>metagenomes</taxon>
        <taxon>ecological metagenomes</taxon>
    </lineage>
</organism>
<dbReference type="EMBL" id="BARW01008230">
    <property type="protein sequence ID" value="GAI82036.1"/>
    <property type="molecule type" value="Genomic_DNA"/>
</dbReference>
<comment type="caution">
    <text evidence="1">The sequence shown here is derived from an EMBL/GenBank/DDBJ whole genome shotgun (WGS) entry which is preliminary data.</text>
</comment>